<keyword evidence="2" id="KW-0732">Signal</keyword>
<keyword evidence="4" id="KW-0564">Palmitate</keyword>
<keyword evidence="6" id="KW-0449">Lipoprotein</keyword>
<sequence length="56" mass="5923">MRALSLLVLVLLSGCGQKGPLYFAEPAPPPQPQDQPPAPETAPATDNDDDSDQDPH</sequence>
<dbReference type="EMBL" id="ARXS01000004">
    <property type="protein sequence ID" value="MCU5781620.1"/>
    <property type="molecule type" value="Genomic_DNA"/>
</dbReference>
<evidence type="ECO:0000256" key="2">
    <source>
        <dbReference type="ARBA" id="ARBA00022729"/>
    </source>
</evidence>
<evidence type="ECO:0000313" key="8">
    <source>
        <dbReference type="EMBL" id="MCU5781620.1"/>
    </source>
</evidence>
<evidence type="ECO:0000313" key="9">
    <source>
        <dbReference type="Proteomes" id="UP001064106"/>
    </source>
</evidence>
<evidence type="ECO:0000256" key="5">
    <source>
        <dbReference type="ARBA" id="ARBA00023237"/>
    </source>
</evidence>
<keyword evidence="5" id="KW-0998">Cell outer membrane</keyword>
<keyword evidence="3" id="KW-0472">Membrane</keyword>
<evidence type="ECO:0000256" key="6">
    <source>
        <dbReference type="ARBA" id="ARBA00023288"/>
    </source>
</evidence>
<protein>
    <recommendedName>
        <fullName evidence="10">Lipoprotein</fullName>
    </recommendedName>
</protein>
<dbReference type="InterPro" id="IPR032831">
    <property type="entry name" value="LptM_cons"/>
</dbReference>
<feature type="region of interest" description="Disordered" evidence="7">
    <location>
        <begin position="18"/>
        <end position="56"/>
    </location>
</feature>
<proteinExistence type="predicted"/>
<feature type="compositionally biased region" description="Acidic residues" evidence="7">
    <location>
        <begin position="46"/>
        <end position="56"/>
    </location>
</feature>
<evidence type="ECO:0000256" key="4">
    <source>
        <dbReference type="ARBA" id="ARBA00023139"/>
    </source>
</evidence>
<evidence type="ECO:0008006" key="10">
    <source>
        <dbReference type="Google" id="ProtNLM"/>
    </source>
</evidence>
<evidence type="ECO:0000256" key="3">
    <source>
        <dbReference type="ARBA" id="ARBA00023136"/>
    </source>
</evidence>
<evidence type="ECO:0000256" key="1">
    <source>
        <dbReference type="ARBA" id="ARBA00004459"/>
    </source>
</evidence>
<organism evidence="8 9">
    <name type="scientific">Alloalcanivorax balearicus MACL04</name>
    <dbReference type="NCBI Taxonomy" id="1177182"/>
    <lineage>
        <taxon>Bacteria</taxon>
        <taxon>Pseudomonadati</taxon>
        <taxon>Pseudomonadota</taxon>
        <taxon>Gammaproteobacteria</taxon>
        <taxon>Oceanospirillales</taxon>
        <taxon>Alcanivoracaceae</taxon>
        <taxon>Alloalcanivorax</taxon>
    </lineage>
</organism>
<evidence type="ECO:0000256" key="7">
    <source>
        <dbReference type="SAM" id="MobiDB-lite"/>
    </source>
</evidence>
<reference evidence="8" key="1">
    <citation type="submission" date="2012-09" db="EMBL/GenBank/DDBJ databases">
        <title>Genome Sequence of alkane-degrading Bacterium Alcanivorax balearicus MACL04.</title>
        <authorList>
            <person name="Lai Q."/>
            <person name="Shao Z."/>
        </authorList>
    </citation>
    <scope>NUCLEOTIDE SEQUENCE</scope>
    <source>
        <strain evidence="8">MACL04</strain>
    </source>
</reference>
<name>A0ABT2QVT1_9GAMM</name>
<dbReference type="NCBIfam" id="NF047847">
    <property type="entry name" value="SS_mature_LptM"/>
    <property type="match status" value="1"/>
</dbReference>
<dbReference type="Pfam" id="PF13627">
    <property type="entry name" value="LptM_cons"/>
    <property type="match status" value="1"/>
</dbReference>
<keyword evidence="9" id="KW-1185">Reference proteome</keyword>
<accession>A0ABT2QVT1</accession>
<dbReference type="PROSITE" id="PS51257">
    <property type="entry name" value="PROKAR_LIPOPROTEIN"/>
    <property type="match status" value="1"/>
</dbReference>
<dbReference type="RefSeq" id="WP_163121921.1">
    <property type="nucleotide sequence ID" value="NZ_ARXS01000004.1"/>
</dbReference>
<feature type="compositionally biased region" description="Pro residues" evidence="7">
    <location>
        <begin position="26"/>
        <end position="40"/>
    </location>
</feature>
<dbReference type="Proteomes" id="UP001064106">
    <property type="component" value="Unassembled WGS sequence"/>
</dbReference>
<gene>
    <name evidence="8" type="ORF">MA04_00920</name>
</gene>
<comment type="subcellular location">
    <subcellularLocation>
        <location evidence="1">Cell outer membrane</location>
        <topology evidence="1">Lipid-anchor</topology>
    </subcellularLocation>
</comment>
<comment type="caution">
    <text evidence="8">The sequence shown here is derived from an EMBL/GenBank/DDBJ whole genome shotgun (WGS) entry which is preliminary data.</text>
</comment>